<dbReference type="VEuPathDB" id="FungiDB:MAPG_10697"/>
<dbReference type="AlphaFoldDB" id="A0A0C4EDA3"/>
<evidence type="ECO:0000313" key="3">
    <source>
        <dbReference type="EnsemblFungi" id="MAPG_10697T0"/>
    </source>
</evidence>
<dbReference type="EnsemblFungi" id="MAPG_10697T0">
    <property type="protein sequence ID" value="MAPG_10697T0"/>
    <property type="gene ID" value="MAPG_10697"/>
</dbReference>
<proteinExistence type="predicted"/>
<sequence length="133" mass="15146">MKLLKCVNPAMVSQMSVKKEIIDPIDRNYNSTERTMVRMAGGTMDHETIVNYKYLMNWVTSYQRHQDLSTEYTTIVNMSPSNKRVQSTDRDADCDSETESMAPALSVVNSDDSDEEVFQSIPPLGDQEQDVQQ</sequence>
<reference evidence="2" key="3">
    <citation type="submission" date="2011-03" db="EMBL/GenBank/DDBJ databases">
        <title>Annotation of Magnaporthe poae ATCC 64411.</title>
        <authorList>
            <person name="Ma L.-J."/>
            <person name="Dead R."/>
            <person name="Young S.K."/>
            <person name="Zeng Q."/>
            <person name="Gargeya S."/>
            <person name="Fitzgerald M."/>
            <person name="Haas B."/>
            <person name="Abouelleil A."/>
            <person name="Alvarado L."/>
            <person name="Arachchi H.M."/>
            <person name="Berlin A."/>
            <person name="Brown A."/>
            <person name="Chapman S.B."/>
            <person name="Chen Z."/>
            <person name="Dunbar C."/>
            <person name="Freedman E."/>
            <person name="Gearin G."/>
            <person name="Gellesch M."/>
            <person name="Goldberg J."/>
            <person name="Griggs A."/>
            <person name="Gujja S."/>
            <person name="Heiman D."/>
            <person name="Howarth C."/>
            <person name="Larson L."/>
            <person name="Lui A."/>
            <person name="MacDonald P.J.P."/>
            <person name="Mehta T."/>
            <person name="Montmayeur A."/>
            <person name="Murphy C."/>
            <person name="Neiman D."/>
            <person name="Pearson M."/>
            <person name="Priest M."/>
            <person name="Roberts A."/>
            <person name="Saif S."/>
            <person name="Shea T."/>
            <person name="Shenoy N."/>
            <person name="Sisk P."/>
            <person name="Stolte C."/>
            <person name="Sykes S."/>
            <person name="Yandava C."/>
            <person name="Wortman J."/>
            <person name="Nusbaum C."/>
            <person name="Birren B."/>
        </authorList>
    </citation>
    <scope>NUCLEOTIDE SEQUENCE</scope>
    <source>
        <strain evidence="2">ATCC 64411</strain>
    </source>
</reference>
<evidence type="ECO:0000256" key="1">
    <source>
        <dbReference type="SAM" id="MobiDB-lite"/>
    </source>
</evidence>
<reference evidence="3" key="4">
    <citation type="journal article" date="2015" name="G3 (Bethesda)">
        <title>Genome sequences of three phytopathogenic species of the Magnaporthaceae family of fungi.</title>
        <authorList>
            <person name="Okagaki L.H."/>
            <person name="Nunes C.C."/>
            <person name="Sailsbery J."/>
            <person name="Clay B."/>
            <person name="Brown D."/>
            <person name="John T."/>
            <person name="Oh Y."/>
            <person name="Young N."/>
            <person name="Fitzgerald M."/>
            <person name="Haas B.J."/>
            <person name="Zeng Q."/>
            <person name="Young S."/>
            <person name="Adiconis X."/>
            <person name="Fan L."/>
            <person name="Levin J.Z."/>
            <person name="Mitchell T.K."/>
            <person name="Okubara P.A."/>
            <person name="Farman M.L."/>
            <person name="Kohn L.M."/>
            <person name="Birren B."/>
            <person name="Ma L.-J."/>
            <person name="Dean R.A."/>
        </authorList>
    </citation>
    <scope>NUCLEOTIDE SEQUENCE</scope>
    <source>
        <strain evidence="3">ATCC 64411 / 73-15</strain>
    </source>
</reference>
<dbReference type="Proteomes" id="UP000011715">
    <property type="component" value="Unassembled WGS sequence"/>
</dbReference>
<reference evidence="3" key="5">
    <citation type="submission" date="2015-06" db="UniProtKB">
        <authorList>
            <consortium name="EnsemblFungi"/>
        </authorList>
    </citation>
    <scope>IDENTIFICATION</scope>
    <source>
        <strain evidence="3">ATCC 64411</strain>
    </source>
</reference>
<dbReference type="EMBL" id="GL876978">
    <property type="protein sequence ID" value="KLU91748.1"/>
    <property type="molecule type" value="Genomic_DNA"/>
</dbReference>
<reference evidence="4" key="2">
    <citation type="submission" date="2010-05" db="EMBL/GenBank/DDBJ databases">
        <title>The genome sequence of Magnaporthe poae strain ATCC 64411.</title>
        <authorList>
            <person name="Ma L.-J."/>
            <person name="Dead R."/>
            <person name="Young S."/>
            <person name="Zeng Q."/>
            <person name="Koehrsen M."/>
            <person name="Alvarado L."/>
            <person name="Berlin A."/>
            <person name="Chapman S.B."/>
            <person name="Chen Z."/>
            <person name="Freedman E."/>
            <person name="Gellesch M."/>
            <person name="Goldberg J."/>
            <person name="Griggs A."/>
            <person name="Gujja S."/>
            <person name="Heilman E.R."/>
            <person name="Heiman D."/>
            <person name="Hepburn T."/>
            <person name="Howarth C."/>
            <person name="Jen D."/>
            <person name="Larson L."/>
            <person name="Mehta T."/>
            <person name="Neiman D."/>
            <person name="Pearson M."/>
            <person name="Roberts A."/>
            <person name="Saif S."/>
            <person name="Shea T."/>
            <person name="Shenoy N."/>
            <person name="Sisk P."/>
            <person name="Stolte C."/>
            <person name="Sykes S."/>
            <person name="Walk T."/>
            <person name="White J."/>
            <person name="Yandava C."/>
            <person name="Haas B."/>
            <person name="Nusbaum C."/>
            <person name="Birren B."/>
        </authorList>
    </citation>
    <scope>NUCLEOTIDE SEQUENCE [LARGE SCALE GENOMIC DNA]</scope>
    <source>
        <strain evidence="4">ATCC 64411 / 73-15</strain>
    </source>
</reference>
<accession>A0A0C4EDA3</accession>
<keyword evidence="4" id="KW-1185">Reference proteome</keyword>
<dbReference type="EMBL" id="ADBL01002645">
    <property type="status" value="NOT_ANNOTATED_CDS"/>
    <property type="molecule type" value="Genomic_DNA"/>
</dbReference>
<reference evidence="2" key="1">
    <citation type="submission" date="2010-05" db="EMBL/GenBank/DDBJ databases">
        <title>The Genome Sequence of Magnaporthe poae strain ATCC 64411.</title>
        <authorList>
            <consortium name="The Broad Institute Genome Sequencing Platform"/>
            <consortium name="Broad Institute Genome Sequencing Center for Infectious Disease"/>
            <person name="Ma L.-J."/>
            <person name="Dead R."/>
            <person name="Young S."/>
            <person name="Zeng Q."/>
            <person name="Koehrsen M."/>
            <person name="Alvarado L."/>
            <person name="Berlin A."/>
            <person name="Chapman S.B."/>
            <person name="Chen Z."/>
            <person name="Freedman E."/>
            <person name="Gellesch M."/>
            <person name="Goldberg J."/>
            <person name="Griggs A."/>
            <person name="Gujja S."/>
            <person name="Heilman E.R."/>
            <person name="Heiman D."/>
            <person name="Hepburn T."/>
            <person name="Howarth C."/>
            <person name="Jen D."/>
            <person name="Larson L."/>
            <person name="Mehta T."/>
            <person name="Neiman D."/>
            <person name="Pearson M."/>
            <person name="Roberts A."/>
            <person name="Saif S."/>
            <person name="Shea T."/>
            <person name="Shenoy N."/>
            <person name="Sisk P."/>
            <person name="Stolte C."/>
            <person name="Sykes S."/>
            <person name="Walk T."/>
            <person name="White J."/>
            <person name="Yandava C."/>
            <person name="Haas B."/>
            <person name="Nusbaum C."/>
            <person name="Birren B."/>
        </authorList>
    </citation>
    <scope>NUCLEOTIDE SEQUENCE</scope>
    <source>
        <strain evidence="2">ATCC 64411</strain>
    </source>
</reference>
<organism evidence="3 4">
    <name type="scientific">Magnaporthiopsis poae (strain ATCC 64411 / 73-15)</name>
    <name type="common">Kentucky bluegrass fungus</name>
    <name type="synonym">Magnaporthe poae</name>
    <dbReference type="NCBI Taxonomy" id="644358"/>
    <lineage>
        <taxon>Eukaryota</taxon>
        <taxon>Fungi</taxon>
        <taxon>Dikarya</taxon>
        <taxon>Ascomycota</taxon>
        <taxon>Pezizomycotina</taxon>
        <taxon>Sordariomycetes</taxon>
        <taxon>Sordariomycetidae</taxon>
        <taxon>Magnaporthales</taxon>
        <taxon>Magnaporthaceae</taxon>
        <taxon>Magnaporthiopsis</taxon>
    </lineage>
</organism>
<protein>
    <submittedName>
        <fullName evidence="2 3">Uncharacterized protein</fullName>
    </submittedName>
</protein>
<name>A0A0C4EDA3_MAGP6</name>
<evidence type="ECO:0000313" key="4">
    <source>
        <dbReference type="Proteomes" id="UP000011715"/>
    </source>
</evidence>
<gene>
    <name evidence="2" type="ORF">MAPG_10697</name>
</gene>
<feature type="region of interest" description="Disordered" evidence="1">
    <location>
        <begin position="80"/>
        <end position="133"/>
    </location>
</feature>
<evidence type="ECO:0000313" key="2">
    <source>
        <dbReference type="EMBL" id="KLU91748.1"/>
    </source>
</evidence>